<dbReference type="SUPFAM" id="SSF50249">
    <property type="entry name" value="Nucleic acid-binding proteins"/>
    <property type="match status" value="1"/>
</dbReference>
<dbReference type="PANTHER" id="PTHR35458:SF8">
    <property type="entry name" value="SLR0650 PROTEIN"/>
    <property type="match status" value="1"/>
</dbReference>
<dbReference type="Gene3D" id="2.40.50.140">
    <property type="entry name" value="Nucleic acid-binding proteins"/>
    <property type="match status" value="1"/>
</dbReference>
<dbReference type="InterPro" id="IPR021139">
    <property type="entry name" value="NYN"/>
</dbReference>
<keyword evidence="3" id="KW-1185">Reference proteome</keyword>
<dbReference type="InterPro" id="IPR002059">
    <property type="entry name" value="CSP_DNA-bd"/>
</dbReference>
<protein>
    <submittedName>
        <fullName evidence="2">Uncharacterized LabA/DUF88 family protein</fullName>
    </submittedName>
</protein>
<dbReference type="Proteomes" id="UP000252733">
    <property type="component" value="Unassembled WGS sequence"/>
</dbReference>
<accession>A0A368V4U2</accession>
<dbReference type="GO" id="GO:0003676">
    <property type="term" value="F:nucleic acid binding"/>
    <property type="evidence" value="ECO:0007669"/>
    <property type="project" value="InterPro"/>
</dbReference>
<evidence type="ECO:0000313" key="3">
    <source>
        <dbReference type="Proteomes" id="UP000252733"/>
    </source>
</evidence>
<comment type="caution">
    <text evidence="2">The sequence shown here is derived from an EMBL/GenBank/DDBJ whole genome shotgun (WGS) entry which is preliminary data.</text>
</comment>
<dbReference type="PROSITE" id="PS51857">
    <property type="entry name" value="CSD_2"/>
    <property type="match status" value="1"/>
</dbReference>
<reference evidence="2 3" key="1">
    <citation type="submission" date="2018-07" db="EMBL/GenBank/DDBJ databases">
        <title>Freshwater and sediment microbial communities from various areas in North America, analyzing microbe dynamics in response to fracking.</title>
        <authorList>
            <person name="Lamendella R."/>
        </authorList>
    </citation>
    <scope>NUCLEOTIDE SEQUENCE [LARGE SCALE GENOMIC DNA]</scope>
    <source>
        <strain evidence="2 3">160A</strain>
    </source>
</reference>
<dbReference type="Pfam" id="PF00313">
    <property type="entry name" value="CSD"/>
    <property type="match status" value="1"/>
</dbReference>
<dbReference type="InterPro" id="IPR012340">
    <property type="entry name" value="NA-bd_OB-fold"/>
</dbReference>
<organism evidence="2 3">
    <name type="scientific">Marinilabilia salmonicolor</name>
    <dbReference type="NCBI Taxonomy" id="989"/>
    <lineage>
        <taxon>Bacteria</taxon>
        <taxon>Pseudomonadati</taxon>
        <taxon>Bacteroidota</taxon>
        <taxon>Bacteroidia</taxon>
        <taxon>Marinilabiliales</taxon>
        <taxon>Marinilabiliaceae</taxon>
        <taxon>Marinilabilia</taxon>
    </lineage>
</organism>
<dbReference type="Pfam" id="PF01936">
    <property type="entry name" value="NYN"/>
    <property type="match status" value="1"/>
</dbReference>
<gene>
    <name evidence="2" type="ORF">DFO77_10982</name>
</gene>
<dbReference type="InterPro" id="IPR047140">
    <property type="entry name" value="LabA"/>
</dbReference>
<evidence type="ECO:0000313" key="2">
    <source>
        <dbReference type="EMBL" id="RCW36118.1"/>
    </source>
</evidence>
<dbReference type="GO" id="GO:0004540">
    <property type="term" value="F:RNA nuclease activity"/>
    <property type="evidence" value="ECO:0007669"/>
    <property type="project" value="InterPro"/>
</dbReference>
<sequence length="313" mass="35848">MQLEKNKELIRIGVFYDGNYFFHVSNYYNYVHSKHSRISISGLHDFIRNKVASVEYGPMGFAHSQIVDAHYFRSRPGAAEASQKGNLLYYDRVFDDILMSEGITTHYLPQKNNAGGNSRFDKSIDVLLALEAFDLAFHNRFDVIVLIASDSDYVPLARKLNSLGVRIMLLSWDFDYRDDYGNHRVTRTSQDLLNMVTYPVYMEEIINEPKPEEIPLVESLFVNKDSGTKNEEPTPEQEEEPLGEDYEVSTILSVKSGYGFIKYPPLNLFFHYEAVVGCDFNDLEPGDQVKFRIVTNEKGDDVAMDVELTSRTA</sequence>
<evidence type="ECO:0000259" key="1">
    <source>
        <dbReference type="PROSITE" id="PS51857"/>
    </source>
</evidence>
<dbReference type="RefSeq" id="WP_181872061.1">
    <property type="nucleotide sequence ID" value="NZ_QPIZ01000009.1"/>
</dbReference>
<dbReference type="AlphaFoldDB" id="A0A368V4U2"/>
<dbReference type="Gene3D" id="3.40.50.1010">
    <property type="entry name" value="5'-nuclease"/>
    <property type="match status" value="1"/>
</dbReference>
<feature type="domain" description="CSD" evidence="1">
    <location>
        <begin position="244"/>
        <end position="308"/>
    </location>
</feature>
<name>A0A368V4U2_9BACT</name>
<dbReference type="EMBL" id="QPIZ01000009">
    <property type="protein sequence ID" value="RCW36118.1"/>
    <property type="molecule type" value="Genomic_DNA"/>
</dbReference>
<proteinExistence type="predicted"/>
<dbReference type="PANTHER" id="PTHR35458">
    <property type="entry name" value="SLR0755 PROTEIN"/>
    <property type="match status" value="1"/>
</dbReference>